<feature type="transmembrane region" description="Helical" evidence="4">
    <location>
        <begin position="177"/>
        <end position="199"/>
    </location>
</feature>
<keyword evidence="3 4" id="KW-0472">Membrane</keyword>
<dbReference type="OMA" id="GMWMYST"/>
<comment type="subcellular location">
    <subcellularLocation>
        <location evidence="1">Membrane</location>
    </subcellularLocation>
</comment>
<evidence type="ECO:0000256" key="2">
    <source>
        <dbReference type="ARBA" id="ARBA00010441"/>
    </source>
</evidence>
<organism evidence="5 6">
    <name type="scientific">Thecamonas trahens ATCC 50062</name>
    <dbReference type="NCBI Taxonomy" id="461836"/>
    <lineage>
        <taxon>Eukaryota</taxon>
        <taxon>Apusozoa</taxon>
        <taxon>Apusomonadida</taxon>
        <taxon>Apusomonadidae</taxon>
        <taxon>Thecamonas</taxon>
    </lineage>
</organism>
<evidence type="ECO:0000256" key="4">
    <source>
        <dbReference type="SAM" id="Phobius"/>
    </source>
</evidence>
<feature type="transmembrane region" description="Helical" evidence="4">
    <location>
        <begin position="205"/>
        <end position="226"/>
    </location>
</feature>
<feature type="transmembrane region" description="Helical" evidence="4">
    <location>
        <begin position="272"/>
        <end position="289"/>
    </location>
</feature>
<feature type="transmembrane region" description="Helical" evidence="4">
    <location>
        <begin position="6"/>
        <end position="25"/>
    </location>
</feature>
<feature type="transmembrane region" description="Helical" evidence="4">
    <location>
        <begin position="238"/>
        <end position="260"/>
    </location>
</feature>
<keyword evidence="4" id="KW-0812">Transmembrane</keyword>
<dbReference type="STRING" id="461836.A0A0L0DRQ5"/>
<keyword evidence="5" id="KW-0808">Transferase</keyword>
<sequence length="314" mass="33498">MAPNLVTLVGFAWPLVNFLLFIIYAPTLTEISSSPLGELFDHGCDAINASVTTLVVTALLRLGPTDPSALFMLTISCIMFFTATLEEYHTHTLALGVINGPTEGILIMIALAFSAAAFSTDIWLMPANEVFGTSFAILDGVLLNQLVVFAELPIALSTVFTNLSACVRKPKHGTVSAATLAANLFPCLYLFALAWAWFFFSPGRILASAPWITLTSIGLLSAYLVGRLITAHLLLMDFPVVHTALALPTLAVANSALAHFGLLPAPPVDELTAAYALLAASVILYTHFAHDVISGFTTHLGINVLSIPYPPKTK</sequence>
<evidence type="ECO:0000256" key="1">
    <source>
        <dbReference type="ARBA" id="ARBA00004370"/>
    </source>
</evidence>
<evidence type="ECO:0000313" key="6">
    <source>
        <dbReference type="Proteomes" id="UP000054408"/>
    </source>
</evidence>
<protein>
    <submittedName>
        <fullName evidence="5">Aminoalcoholphosphotransferase</fullName>
    </submittedName>
</protein>
<gene>
    <name evidence="5" type="ORF">AMSG_09876</name>
</gene>
<dbReference type="OrthoDB" id="196717at2759"/>
<dbReference type="PANTHER" id="PTHR10414">
    <property type="entry name" value="ETHANOLAMINEPHOSPHOTRANSFERASE"/>
    <property type="match status" value="1"/>
</dbReference>
<comment type="similarity">
    <text evidence="2">Belongs to the CDP-alcohol phosphatidyltransferase class-I family.</text>
</comment>
<evidence type="ECO:0000313" key="5">
    <source>
        <dbReference type="EMBL" id="KNC54103.1"/>
    </source>
</evidence>
<dbReference type="GO" id="GO:0008610">
    <property type="term" value="P:lipid biosynthetic process"/>
    <property type="evidence" value="ECO:0007669"/>
    <property type="project" value="UniProtKB-ARBA"/>
</dbReference>
<evidence type="ECO:0000256" key="3">
    <source>
        <dbReference type="ARBA" id="ARBA00023136"/>
    </source>
</evidence>
<dbReference type="GeneID" id="25568237"/>
<dbReference type="eggNOG" id="KOG2877">
    <property type="taxonomic scope" value="Eukaryota"/>
</dbReference>
<keyword evidence="6" id="KW-1185">Reference proteome</keyword>
<feature type="transmembrane region" description="Helical" evidence="4">
    <location>
        <begin position="105"/>
        <end position="126"/>
    </location>
</feature>
<feature type="transmembrane region" description="Helical" evidence="4">
    <location>
        <begin position="146"/>
        <end position="165"/>
    </location>
</feature>
<accession>A0A0L0DRQ5</accession>
<name>A0A0L0DRQ5_THETB</name>
<proteinExistence type="inferred from homology"/>
<dbReference type="Gene3D" id="1.20.120.1760">
    <property type="match status" value="1"/>
</dbReference>
<feature type="transmembrane region" description="Helical" evidence="4">
    <location>
        <begin position="69"/>
        <end position="85"/>
    </location>
</feature>
<dbReference type="RefSeq" id="XP_013753926.1">
    <property type="nucleotide sequence ID" value="XM_013898472.1"/>
</dbReference>
<reference evidence="5 6" key="1">
    <citation type="submission" date="2010-05" db="EMBL/GenBank/DDBJ databases">
        <title>The Genome Sequence of Thecamonas trahens ATCC 50062.</title>
        <authorList>
            <consortium name="The Broad Institute Genome Sequencing Platform"/>
            <person name="Russ C."/>
            <person name="Cuomo C."/>
            <person name="Shea T."/>
            <person name="Young S.K."/>
            <person name="Zeng Q."/>
            <person name="Koehrsen M."/>
            <person name="Haas B."/>
            <person name="Borodovsky M."/>
            <person name="Guigo R."/>
            <person name="Alvarado L."/>
            <person name="Berlin A."/>
            <person name="Bochicchio J."/>
            <person name="Borenstein D."/>
            <person name="Chapman S."/>
            <person name="Chen Z."/>
            <person name="Freedman E."/>
            <person name="Gellesch M."/>
            <person name="Goldberg J."/>
            <person name="Griggs A."/>
            <person name="Gujja S."/>
            <person name="Heilman E."/>
            <person name="Heiman D."/>
            <person name="Hepburn T."/>
            <person name="Howarth C."/>
            <person name="Jen D."/>
            <person name="Larson L."/>
            <person name="Mehta T."/>
            <person name="Park D."/>
            <person name="Pearson M."/>
            <person name="Roberts A."/>
            <person name="Saif S."/>
            <person name="Shenoy N."/>
            <person name="Sisk P."/>
            <person name="Stolte C."/>
            <person name="Sykes S."/>
            <person name="Thomson T."/>
            <person name="Walk T."/>
            <person name="White J."/>
            <person name="Yandava C."/>
            <person name="Burger G."/>
            <person name="Gray M.W."/>
            <person name="Holland P.W.H."/>
            <person name="King N."/>
            <person name="Lang F.B.F."/>
            <person name="Roger A.J."/>
            <person name="Ruiz-Trillo I."/>
            <person name="Lander E."/>
            <person name="Nusbaum C."/>
        </authorList>
    </citation>
    <scope>NUCLEOTIDE SEQUENCE [LARGE SCALE GENOMIC DNA]</scope>
    <source>
        <strain evidence="5 6">ATCC 50062</strain>
    </source>
</reference>
<dbReference type="GO" id="GO:0016740">
    <property type="term" value="F:transferase activity"/>
    <property type="evidence" value="ECO:0007669"/>
    <property type="project" value="UniProtKB-KW"/>
</dbReference>
<dbReference type="PANTHER" id="PTHR10414:SF37">
    <property type="entry name" value="BB IN A BOXCAR, ISOFORM C"/>
    <property type="match status" value="1"/>
</dbReference>
<dbReference type="AlphaFoldDB" id="A0A0L0DRQ5"/>
<keyword evidence="4" id="KW-1133">Transmembrane helix</keyword>
<dbReference type="InterPro" id="IPR014472">
    <property type="entry name" value="CHOPT"/>
</dbReference>
<dbReference type="GO" id="GO:0016020">
    <property type="term" value="C:membrane"/>
    <property type="evidence" value="ECO:0007669"/>
    <property type="project" value="UniProtKB-SubCell"/>
</dbReference>
<dbReference type="EMBL" id="GL349486">
    <property type="protein sequence ID" value="KNC54103.1"/>
    <property type="molecule type" value="Genomic_DNA"/>
</dbReference>
<dbReference type="InterPro" id="IPR043130">
    <property type="entry name" value="CDP-OH_PTrfase_TM_dom"/>
</dbReference>
<dbReference type="Proteomes" id="UP000054408">
    <property type="component" value="Unassembled WGS sequence"/>
</dbReference>